<dbReference type="InterPro" id="IPR051461">
    <property type="entry name" value="UPF0750_membrane"/>
</dbReference>
<keyword evidence="5 6" id="KW-0472">Membrane</keyword>
<dbReference type="Gene3D" id="3.30.70.120">
    <property type="match status" value="1"/>
</dbReference>
<feature type="transmembrane region" description="Helical" evidence="6">
    <location>
        <begin position="73"/>
        <end position="91"/>
    </location>
</feature>
<feature type="transmembrane region" description="Helical" evidence="6">
    <location>
        <begin position="98"/>
        <end position="117"/>
    </location>
</feature>
<feature type="transmembrane region" description="Helical" evidence="6">
    <location>
        <begin position="162"/>
        <end position="184"/>
    </location>
</feature>
<dbReference type="Pfam" id="PF10035">
    <property type="entry name" value="DUF2179"/>
    <property type="match status" value="1"/>
</dbReference>
<dbReference type="GO" id="GO:0005886">
    <property type="term" value="C:plasma membrane"/>
    <property type="evidence" value="ECO:0007669"/>
    <property type="project" value="UniProtKB-SubCell"/>
</dbReference>
<dbReference type="Pfam" id="PF02588">
    <property type="entry name" value="YitT_membrane"/>
    <property type="match status" value="1"/>
</dbReference>
<feature type="transmembrane region" description="Helical" evidence="6">
    <location>
        <begin position="123"/>
        <end position="141"/>
    </location>
</feature>
<evidence type="ECO:0000256" key="2">
    <source>
        <dbReference type="ARBA" id="ARBA00022475"/>
    </source>
</evidence>
<comment type="caution">
    <text evidence="8">The sequence shown here is derived from an EMBL/GenBank/DDBJ whole genome shotgun (WGS) entry which is preliminary data.</text>
</comment>
<protein>
    <recommendedName>
        <fullName evidence="7">DUF2179 domain-containing protein</fullName>
    </recommendedName>
</protein>
<dbReference type="Proteomes" id="UP000078454">
    <property type="component" value="Unassembled WGS sequence"/>
</dbReference>
<evidence type="ECO:0000256" key="5">
    <source>
        <dbReference type="ARBA" id="ARBA00023136"/>
    </source>
</evidence>
<evidence type="ECO:0000256" key="3">
    <source>
        <dbReference type="ARBA" id="ARBA00022692"/>
    </source>
</evidence>
<feature type="domain" description="DUF2179" evidence="7">
    <location>
        <begin position="236"/>
        <end position="290"/>
    </location>
</feature>
<name>A0A198A056_9BACL</name>
<keyword evidence="3 6" id="KW-0812">Transmembrane</keyword>
<dbReference type="CDD" id="cd16380">
    <property type="entry name" value="YitT_C"/>
    <property type="match status" value="1"/>
</dbReference>
<dbReference type="InterPro" id="IPR019264">
    <property type="entry name" value="DUF2179"/>
</dbReference>
<proteinExistence type="predicted"/>
<dbReference type="InterPro" id="IPR003740">
    <property type="entry name" value="YitT"/>
</dbReference>
<evidence type="ECO:0000256" key="6">
    <source>
        <dbReference type="SAM" id="Phobius"/>
    </source>
</evidence>
<keyword evidence="9" id="KW-1185">Reference proteome</keyword>
<dbReference type="PANTHER" id="PTHR33545:SF9">
    <property type="entry name" value="UPF0750 MEMBRANE PROTEIN YITE"/>
    <property type="match status" value="1"/>
</dbReference>
<dbReference type="PIRSF" id="PIRSF006483">
    <property type="entry name" value="Membrane_protein_YitT"/>
    <property type="match status" value="1"/>
</dbReference>
<evidence type="ECO:0000313" key="8">
    <source>
        <dbReference type="EMBL" id="OAS14487.1"/>
    </source>
</evidence>
<comment type="subcellular location">
    <subcellularLocation>
        <location evidence="1">Cell membrane</location>
        <topology evidence="1">Multi-pass membrane protein</topology>
    </subcellularLocation>
</comment>
<reference evidence="8 9" key="1">
    <citation type="submission" date="2016-05" db="EMBL/GenBank/DDBJ databases">
        <title>Paenibacillus sp. 1ZS3-15 nov., isolated from the rhizosphere soil.</title>
        <authorList>
            <person name="Zhang X.X."/>
            <person name="Zhang J."/>
        </authorList>
    </citation>
    <scope>NUCLEOTIDE SEQUENCE [LARGE SCALE GENOMIC DNA]</scope>
    <source>
        <strain evidence="8 9">1ZS3-15</strain>
    </source>
</reference>
<keyword evidence="2" id="KW-1003">Cell membrane</keyword>
<keyword evidence="4 6" id="KW-1133">Transmembrane helix</keyword>
<gene>
    <name evidence="8" type="ORF">A8708_33850</name>
</gene>
<dbReference type="OrthoDB" id="1758221at2"/>
<sequence>MCKGGLPVASRREPRIQIGSPSHTAFEYILLISGSLIMAASFNSFLNPNQIATGGVSGISTILQKVTQINPAYTQWALNIPILLLALWLLGKKFGIKAIVGSVIFPFCVLITSHLGVPTHNPLLAAVYGGIGVGLGLGFVFKGRGSTGGLGLAAQLLHKYSGLSLGFSVAIFDGLVIISSALVFTPENALYGMIGLFVTTKTIDIVQLGFNYAKVAFIISDHTDAIRKAILYDLDRGLTELSGSGGFTGESRTVMMVVVKQNEVSRLKTLVQSVDPQAFVILSETNEVLGEGFKRHA</sequence>
<dbReference type="PANTHER" id="PTHR33545">
    <property type="entry name" value="UPF0750 MEMBRANE PROTEIN YITT-RELATED"/>
    <property type="match status" value="1"/>
</dbReference>
<dbReference type="EMBL" id="LYPB01000089">
    <property type="protein sequence ID" value="OAS14487.1"/>
    <property type="molecule type" value="Genomic_DNA"/>
</dbReference>
<feature type="transmembrane region" description="Helical" evidence="6">
    <location>
        <begin position="25"/>
        <end position="46"/>
    </location>
</feature>
<dbReference type="AlphaFoldDB" id="A0A198A056"/>
<dbReference type="STRING" id="1850517.A8708_33850"/>
<evidence type="ECO:0000256" key="1">
    <source>
        <dbReference type="ARBA" id="ARBA00004651"/>
    </source>
</evidence>
<evidence type="ECO:0000313" key="9">
    <source>
        <dbReference type="Proteomes" id="UP000078454"/>
    </source>
</evidence>
<evidence type="ECO:0000256" key="4">
    <source>
        <dbReference type="ARBA" id="ARBA00022989"/>
    </source>
</evidence>
<evidence type="ECO:0000259" key="7">
    <source>
        <dbReference type="Pfam" id="PF10035"/>
    </source>
</evidence>
<organism evidence="8 9">
    <name type="scientific">Paenibacillus oryzisoli</name>
    <dbReference type="NCBI Taxonomy" id="1850517"/>
    <lineage>
        <taxon>Bacteria</taxon>
        <taxon>Bacillati</taxon>
        <taxon>Bacillota</taxon>
        <taxon>Bacilli</taxon>
        <taxon>Bacillales</taxon>
        <taxon>Paenibacillaceae</taxon>
        <taxon>Paenibacillus</taxon>
    </lineage>
</organism>
<accession>A0A198A056</accession>
<dbReference type="InterPro" id="IPR015867">
    <property type="entry name" value="N-reg_PII/ATP_PRibTrfase_C"/>
</dbReference>